<organism evidence="1 2">
    <name type="scientific">Phycomyces blakesleeanus</name>
    <dbReference type="NCBI Taxonomy" id="4837"/>
    <lineage>
        <taxon>Eukaryota</taxon>
        <taxon>Fungi</taxon>
        <taxon>Fungi incertae sedis</taxon>
        <taxon>Mucoromycota</taxon>
        <taxon>Mucoromycotina</taxon>
        <taxon>Mucoromycetes</taxon>
        <taxon>Mucorales</taxon>
        <taxon>Phycomycetaceae</taxon>
        <taxon>Phycomyces</taxon>
    </lineage>
</organism>
<protein>
    <submittedName>
        <fullName evidence="1">Uncharacterized protein</fullName>
    </submittedName>
</protein>
<evidence type="ECO:0000313" key="1">
    <source>
        <dbReference type="EMBL" id="KAL0092128.1"/>
    </source>
</evidence>
<dbReference type="EMBL" id="JBCLYO010000003">
    <property type="protein sequence ID" value="KAL0092128.1"/>
    <property type="molecule type" value="Genomic_DNA"/>
</dbReference>
<sequence>ISPYIAENEAIPKTSFCMVPESIVELKTAEGSQTYQQQYPLPYALRFVIDEVINNWLKEGTI</sequence>
<feature type="non-terminal residue" evidence="1">
    <location>
        <position position="62"/>
    </location>
</feature>
<reference evidence="1 2" key="1">
    <citation type="submission" date="2024-04" db="EMBL/GenBank/DDBJ databases">
        <title>Symmetric and asymmetric DNA N6-adenine methylation regulates different biological responses in Mucorales.</title>
        <authorList>
            <consortium name="Lawrence Berkeley National Laboratory"/>
            <person name="Lax C."/>
            <person name="Mondo S.J."/>
            <person name="Osorio-Concepcion M."/>
            <person name="Muszewska A."/>
            <person name="Corrochano-Luque M."/>
            <person name="Gutierrez G."/>
            <person name="Riley R."/>
            <person name="Lipzen A."/>
            <person name="Guo J."/>
            <person name="Hundley H."/>
            <person name="Amirebrahimi M."/>
            <person name="Ng V."/>
            <person name="Lorenzo-Gutierrez D."/>
            <person name="Binder U."/>
            <person name="Yang J."/>
            <person name="Song Y."/>
            <person name="Canovas D."/>
            <person name="Navarro E."/>
            <person name="Freitag M."/>
            <person name="Gabaldon T."/>
            <person name="Grigoriev I.V."/>
            <person name="Corrochano L.M."/>
            <person name="Nicolas F.E."/>
            <person name="Garre V."/>
        </authorList>
    </citation>
    <scope>NUCLEOTIDE SEQUENCE [LARGE SCALE GENOMIC DNA]</scope>
    <source>
        <strain evidence="1 2">L51</strain>
    </source>
</reference>
<keyword evidence="2" id="KW-1185">Reference proteome</keyword>
<proteinExistence type="predicted"/>
<comment type="caution">
    <text evidence="1">The sequence shown here is derived from an EMBL/GenBank/DDBJ whole genome shotgun (WGS) entry which is preliminary data.</text>
</comment>
<evidence type="ECO:0000313" key="2">
    <source>
        <dbReference type="Proteomes" id="UP001448207"/>
    </source>
</evidence>
<accession>A0ABR3B7Y5</accession>
<name>A0ABR3B7Y5_PHYBL</name>
<gene>
    <name evidence="1" type="ORF">J3Q64DRAFT_1618617</name>
</gene>
<dbReference type="Proteomes" id="UP001448207">
    <property type="component" value="Unassembled WGS sequence"/>
</dbReference>
<feature type="non-terminal residue" evidence="1">
    <location>
        <position position="1"/>
    </location>
</feature>